<sequence length="109" mass="12433">MFMVGQGERVLAIGPHEDHHCPRCDEVRPFEPQLRYKFGEFDLLFGFVYDKRYQLACTQCNHGWLLDTRLTERELGRIPIPLRLRFGFVVLLVLVAGLGAAAYAIKAGP</sequence>
<comment type="caution">
    <text evidence="2">The sequence shown here is derived from an EMBL/GenBank/DDBJ whole genome shotgun (WGS) entry which is preliminary data.</text>
</comment>
<keyword evidence="3" id="KW-1185">Reference proteome</keyword>
<keyword evidence="1" id="KW-0812">Transmembrane</keyword>
<feature type="transmembrane region" description="Helical" evidence="1">
    <location>
        <begin position="86"/>
        <end position="105"/>
    </location>
</feature>
<accession>A0ABQ6ZC24</accession>
<gene>
    <name evidence="2" type="ORF">CSC65_00330</name>
</gene>
<dbReference type="EMBL" id="PDWN01000001">
    <property type="protein sequence ID" value="KAF1697602.1"/>
    <property type="molecule type" value="Genomic_DNA"/>
</dbReference>
<keyword evidence="1" id="KW-0472">Membrane</keyword>
<evidence type="ECO:0000256" key="1">
    <source>
        <dbReference type="SAM" id="Phobius"/>
    </source>
</evidence>
<protein>
    <recommendedName>
        <fullName evidence="4">Zinc-ribbon 15 domain-containing protein</fullName>
    </recommendedName>
</protein>
<evidence type="ECO:0008006" key="4">
    <source>
        <dbReference type="Google" id="ProtNLM"/>
    </source>
</evidence>
<organism evidence="2 3">
    <name type="scientific">Pseudoxanthomonas daejeonensis</name>
    <dbReference type="NCBI Taxonomy" id="266062"/>
    <lineage>
        <taxon>Bacteria</taxon>
        <taxon>Pseudomonadati</taxon>
        <taxon>Pseudomonadota</taxon>
        <taxon>Gammaproteobacteria</taxon>
        <taxon>Lysobacterales</taxon>
        <taxon>Lysobacteraceae</taxon>
        <taxon>Pseudoxanthomonas</taxon>
    </lineage>
</organism>
<evidence type="ECO:0000313" key="2">
    <source>
        <dbReference type="EMBL" id="KAF1697602.1"/>
    </source>
</evidence>
<dbReference type="Proteomes" id="UP000788419">
    <property type="component" value="Unassembled WGS sequence"/>
</dbReference>
<evidence type="ECO:0000313" key="3">
    <source>
        <dbReference type="Proteomes" id="UP000788419"/>
    </source>
</evidence>
<proteinExistence type="predicted"/>
<name>A0ABQ6ZC24_9GAMM</name>
<keyword evidence="1" id="KW-1133">Transmembrane helix</keyword>
<reference evidence="2 3" key="1">
    <citation type="submission" date="2017-10" db="EMBL/GenBank/DDBJ databases">
        <title>Whole genome sequencing of members of genus Pseudoxanthomonas.</title>
        <authorList>
            <person name="Kumar S."/>
            <person name="Bansal K."/>
            <person name="Kaur A."/>
            <person name="Patil P."/>
            <person name="Sharma S."/>
            <person name="Patil P.B."/>
        </authorList>
    </citation>
    <scope>NUCLEOTIDE SEQUENCE [LARGE SCALE GENOMIC DNA]</scope>
    <source>
        <strain evidence="2 3">DSM 17801</strain>
    </source>
</reference>